<accession>A0A5B7TY17</accession>
<dbReference type="EMBL" id="CP040749">
    <property type="protein sequence ID" value="QCX40263.1"/>
    <property type="molecule type" value="Genomic_DNA"/>
</dbReference>
<evidence type="ECO:0000313" key="1">
    <source>
        <dbReference type="EMBL" id="QCX40263.1"/>
    </source>
</evidence>
<reference evidence="1 2" key="1">
    <citation type="submission" date="2019-05" db="EMBL/GenBank/DDBJ databases">
        <title>Algicella ahnfeltiae gen. nov., sp. nov., a novel marine bacterium of the family Flavobacteriaceae isolated from a red alga.</title>
        <authorList>
            <person name="Nedashkovskaya O.I."/>
            <person name="Kukhlevskiy A.D."/>
            <person name="Kim S.-G."/>
            <person name="Zhukova N.V."/>
            <person name="Mikhailov V.V."/>
        </authorList>
    </citation>
    <scope>NUCLEOTIDE SEQUENCE [LARGE SCALE GENOMIC DNA]</scope>
    <source>
        <strain evidence="1 2">10Alg115</strain>
    </source>
</reference>
<dbReference type="AlphaFoldDB" id="A0A5B7TY17"/>
<protein>
    <submittedName>
        <fullName evidence="1">Uncharacterized protein</fullName>
    </submittedName>
</protein>
<dbReference type="RefSeq" id="WP_138951127.1">
    <property type="nucleotide sequence ID" value="NZ_CP040749.1"/>
</dbReference>
<dbReference type="KEGG" id="fbe:FF125_18080"/>
<dbReference type="OrthoDB" id="1425378at2"/>
<name>A0A5B7TY17_9FLAO</name>
<evidence type="ECO:0000313" key="2">
    <source>
        <dbReference type="Proteomes" id="UP000306229"/>
    </source>
</evidence>
<sequence>MKKLLLLFLLTSLSNCDSDSDTIEKDAFELELSSFKTTYEIDELIEINITSDENIIEIIGSTDNFETNFNQTRYTTDNSGFGKIAKVYLSFDTLDKKTIHFKIKNSNKEEIEKSIEIDIIRGPAVKIKNIKIKSFYKINETWDSEFGNEDVNRLADVIFGIRKGKFHPFDKDFNFTNWFISNVKENQGDLTWSVSSKNLYLNPNRILKLSLVDDDGNNIGESLIYDTPYERDIDFNQYTISKPNFILYKDDTENLEIELELEWP</sequence>
<keyword evidence="2" id="KW-1185">Reference proteome</keyword>
<gene>
    <name evidence="1" type="ORF">FF125_18080</name>
</gene>
<proteinExistence type="predicted"/>
<dbReference type="Proteomes" id="UP000306229">
    <property type="component" value="Chromosome"/>
</dbReference>
<organism evidence="1 2">
    <name type="scientific">Aureibaculum algae</name>
    <dbReference type="NCBI Taxonomy" id="2584122"/>
    <lineage>
        <taxon>Bacteria</taxon>
        <taxon>Pseudomonadati</taxon>
        <taxon>Bacteroidota</taxon>
        <taxon>Flavobacteriia</taxon>
        <taxon>Flavobacteriales</taxon>
        <taxon>Flavobacteriaceae</taxon>
        <taxon>Aureibaculum</taxon>
    </lineage>
</organism>